<proteinExistence type="predicted"/>
<sequence length="81" mass="9517">MVRWLRLRLNMLPLVAAIFEPMIECANLGVLFSLSLNYLFGFRFIHTFLLHLVVWILLDYILLRLVQSLEALMLQIIISIT</sequence>
<organism evidence="2 3">
    <name type="scientific">Dibothriocephalus latus</name>
    <name type="common">Fish tapeworm</name>
    <name type="synonym">Diphyllobothrium latum</name>
    <dbReference type="NCBI Taxonomy" id="60516"/>
    <lineage>
        <taxon>Eukaryota</taxon>
        <taxon>Metazoa</taxon>
        <taxon>Spiralia</taxon>
        <taxon>Lophotrochozoa</taxon>
        <taxon>Platyhelminthes</taxon>
        <taxon>Cestoda</taxon>
        <taxon>Eucestoda</taxon>
        <taxon>Diphyllobothriidea</taxon>
        <taxon>Diphyllobothriidae</taxon>
        <taxon>Dibothriocephalus</taxon>
    </lineage>
</organism>
<accession>A0A3P7LLV1</accession>
<gene>
    <name evidence="2" type="ORF">DILT_LOCUS8498</name>
</gene>
<feature type="transmembrane region" description="Helical" evidence="1">
    <location>
        <begin position="12"/>
        <end position="34"/>
    </location>
</feature>
<reference evidence="2 3" key="1">
    <citation type="submission" date="2018-11" db="EMBL/GenBank/DDBJ databases">
        <authorList>
            <consortium name="Pathogen Informatics"/>
        </authorList>
    </citation>
    <scope>NUCLEOTIDE SEQUENCE [LARGE SCALE GENOMIC DNA]</scope>
</reference>
<evidence type="ECO:0000313" key="2">
    <source>
        <dbReference type="EMBL" id="VDN12667.1"/>
    </source>
</evidence>
<dbReference type="Proteomes" id="UP000281553">
    <property type="component" value="Unassembled WGS sequence"/>
</dbReference>
<dbReference type="EMBL" id="UYRU01054465">
    <property type="protein sequence ID" value="VDN12667.1"/>
    <property type="molecule type" value="Genomic_DNA"/>
</dbReference>
<protein>
    <submittedName>
        <fullName evidence="2">Uncharacterized protein</fullName>
    </submittedName>
</protein>
<evidence type="ECO:0000313" key="3">
    <source>
        <dbReference type="Proteomes" id="UP000281553"/>
    </source>
</evidence>
<feature type="transmembrane region" description="Helical" evidence="1">
    <location>
        <begin position="40"/>
        <end position="63"/>
    </location>
</feature>
<keyword evidence="1" id="KW-0812">Transmembrane</keyword>
<name>A0A3P7LLV1_DIBLA</name>
<keyword evidence="1" id="KW-1133">Transmembrane helix</keyword>
<dbReference type="OrthoDB" id="1483400at2759"/>
<dbReference type="AlphaFoldDB" id="A0A3P7LLV1"/>
<evidence type="ECO:0000256" key="1">
    <source>
        <dbReference type="SAM" id="Phobius"/>
    </source>
</evidence>
<keyword evidence="3" id="KW-1185">Reference proteome</keyword>
<keyword evidence="1" id="KW-0472">Membrane</keyword>